<dbReference type="SMART" id="SM00014">
    <property type="entry name" value="acidPPc"/>
    <property type="match status" value="1"/>
</dbReference>
<dbReference type="Gene3D" id="1.20.144.10">
    <property type="entry name" value="Phosphatidic acid phosphatase type 2/haloperoxidase"/>
    <property type="match status" value="1"/>
</dbReference>
<protein>
    <submittedName>
        <fullName evidence="3">Phosphatase PAP2 family protein</fullName>
    </submittedName>
</protein>
<evidence type="ECO:0000259" key="2">
    <source>
        <dbReference type="SMART" id="SM00014"/>
    </source>
</evidence>
<feature type="chain" id="PRO_5045378478" evidence="1">
    <location>
        <begin position="26"/>
        <end position="305"/>
    </location>
</feature>
<reference evidence="4" key="1">
    <citation type="journal article" date="2019" name="Int. J. Syst. Evol. Microbiol.">
        <title>The Global Catalogue of Microorganisms (GCM) 10K type strain sequencing project: providing services to taxonomists for standard genome sequencing and annotation.</title>
        <authorList>
            <consortium name="The Broad Institute Genomics Platform"/>
            <consortium name="The Broad Institute Genome Sequencing Center for Infectious Disease"/>
            <person name="Wu L."/>
            <person name="Ma J."/>
        </authorList>
    </citation>
    <scope>NUCLEOTIDE SEQUENCE [LARGE SCALE GENOMIC DNA]</scope>
    <source>
        <strain evidence="4">CCUG 49679</strain>
    </source>
</reference>
<keyword evidence="4" id="KW-1185">Reference proteome</keyword>
<dbReference type="SUPFAM" id="SSF48317">
    <property type="entry name" value="Acid phosphatase/Vanadium-dependent haloperoxidase"/>
    <property type="match status" value="1"/>
</dbReference>
<dbReference type="EMBL" id="JBHSQB010000009">
    <property type="protein sequence ID" value="MFC6097521.1"/>
    <property type="molecule type" value="Genomic_DNA"/>
</dbReference>
<evidence type="ECO:0000313" key="3">
    <source>
        <dbReference type="EMBL" id="MFC6097521.1"/>
    </source>
</evidence>
<sequence length="305" mass="33866">MQVSNTKGATLLLLFLLLNFSVVKAQILPDTLQVAEAKVDTLVLPISQVDTIKKKNTIWQNLRYDGVTAFGAIKYTYSRPFHWQKDDLLTAGGVLAGTVLLSFADESAGDFFADQGKKMPQSLRDFGWYFGSPQNNYGITGSVYLFGLFTNNEKIRRTGVLMIASASASGIIQTLAKTVGGRARPEMDKGNLHFKPFANDPGYNSFPSGHTILSFTTAYAIGKQFENPFVRYGIYGVGLISPVSRLWERQHWVTDVGLSLVMSVAVVECIDKYLKNEKKYKYKDPDKISWNFRVGARTLGVVGVF</sequence>
<proteinExistence type="predicted"/>
<dbReference type="InterPro" id="IPR000326">
    <property type="entry name" value="PAP2/HPO"/>
</dbReference>
<dbReference type="RefSeq" id="WP_379792482.1">
    <property type="nucleotide sequence ID" value="NZ_JBHSQB010000009.1"/>
</dbReference>
<dbReference type="Proteomes" id="UP001596287">
    <property type="component" value="Unassembled WGS sequence"/>
</dbReference>
<name>A0ABW1PPE6_9FLAO</name>
<evidence type="ECO:0000256" key="1">
    <source>
        <dbReference type="SAM" id="SignalP"/>
    </source>
</evidence>
<dbReference type="Pfam" id="PF01569">
    <property type="entry name" value="PAP2"/>
    <property type="match status" value="1"/>
</dbReference>
<organism evidence="3 4">
    <name type="scientific">Flavobacterium qiangtangense</name>
    <dbReference type="NCBI Taxonomy" id="1442595"/>
    <lineage>
        <taxon>Bacteria</taxon>
        <taxon>Pseudomonadati</taxon>
        <taxon>Bacteroidota</taxon>
        <taxon>Flavobacteriia</taxon>
        <taxon>Flavobacteriales</taxon>
        <taxon>Flavobacteriaceae</taxon>
        <taxon>Flavobacterium</taxon>
    </lineage>
</organism>
<evidence type="ECO:0000313" key="4">
    <source>
        <dbReference type="Proteomes" id="UP001596287"/>
    </source>
</evidence>
<gene>
    <name evidence="3" type="ORF">ACFPVY_12770</name>
</gene>
<accession>A0ABW1PPE6</accession>
<feature type="signal peptide" evidence="1">
    <location>
        <begin position="1"/>
        <end position="25"/>
    </location>
</feature>
<dbReference type="InterPro" id="IPR036938">
    <property type="entry name" value="PAP2/HPO_sf"/>
</dbReference>
<comment type="caution">
    <text evidence="3">The sequence shown here is derived from an EMBL/GenBank/DDBJ whole genome shotgun (WGS) entry which is preliminary data.</text>
</comment>
<feature type="domain" description="Phosphatidic acid phosphatase type 2/haloperoxidase" evidence="2">
    <location>
        <begin position="158"/>
        <end position="271"/>
    </location>
</feature>
<keyword evidence="1" id="KW-0732">Signal</keyword>